<dbReference type="InterPro" id="IPR036565">
    <property type="entry name" value="Mur-like_cat_sf"/>
</dbReference>
<keyword evidence="1 10" id="KW-0963">Cytoplasm</keyword>
<evidence type="ECO:0000256" key="2">
    <source>
        <dbReference type="ARBA" id="ARBA00022598"/>
    </source>
</evidence>
<sequence>MNSLRVEEIIKSTTGKLVSGESDAQISKIVIDNRQADDKSLFIAIIGENNDGHNYIGLAYENGCRNFLLSDEKIDISNINDANIILVENTEIAMGMIAKYYRNKFDLKVVGITGSVGKTTTRDMVYAVISEKYKTLKNEKNFNNQFGVPLTLFNLDESYECAVIEMGMCGFGEIKYLVDIVKPDIGVISNIGMSHIELLGSQEGIFKAKMEITSDFDKNSRLIINGDDQLLSTILKKKEADEIEYKLYSFGKNLYNDLVLKSNQSMENKFTDFIVSIKSEDYKFTIPTIGEHNIYNAMAAIIVGLSLDMTISQIQDGLLNFQATENRQDIISTDKYIIINDVYNASPDSMIASLKVLSMYKEKRKIAILGDCLEMGDYAEEGHRKVGIQSIKKADLIITAGEASKYIGIEAQEHGFDLSNIYHFDTKEELINDLPSILKKDDVILVKASRGMHFEKIVTYLEGGK</sequence>
<keyword evidence="2 10" id="KW-0436">Ligase</keyword>
<accession>A0ABY7JQG3</accession>
<evidence type="ECO:0000256" key="10">
    <source>
        <dbReference type="HAMAP-Rule" id="MF_02019"/>
    </source>
</evidence>
<dbReference type="SUPFAM" id="SSF53244">
    <property type="entry name" value="MurD-like peptide ligases, peptide-binding domain"/>
    <property type="match status" value="1"/>
</dbReference>
<organism evidence="14 15">
    <name type="scientific">Peptostreptococcus equinus</name>
    <dbReference type="NCBI Taxonomy" id="3003601"/>
    <lineage>
        <taxon>Bacteria</taxon>
        <taxon>Bacillati</taxon>
        <taxon>Bacillota</taxon>
        <taxon>Clostridia</taxon>
        <taxon>Peptostreptococcales</taxon>
        <taxon>Peptostreptococcaceae</taxon>
        <taxon>Peptostreptococcus</taxon>
    </lineage>
</organism>
<dbReference type="InterPro" id="IPR013221">
    <property type="entry name" value="Mur_ligase_cen"/>
</dbReference>
<feature type="domain" description="Mur ligase central" evidence="13">
    <location>
        <begin position="112"/>
        <end position="303"/>
    </location>
</feature>
<protein>
    <recommendedName>
        <fullName evidence="10 11">UDP-N-acetylmuramoyl-tripeptide--D-alanyl-D-alanine ligase</fullName>
        <ecNumber evidence="10 11">6.3.2.10</ecNumber>
    </recommendedName>
    <alternativeName>
        <fullName evidence="10">D-alanyl-D-alanine-adding enzyme</fullName>
    </alternativeName>
</protein>
<dbReference type="InterPro" id="IPR051046">
    <property type="entry name" value="MurCDEF_CellWall_CoF430Synth"/>
</dbReference>
<keyword evidence="3 10" id="KW-0132">Cell division</keyword>
<dbReference type="NCBIfam" id="TIGR01143">
    <property type="entry name" value="murF"/>
    <property type="match status" value="1"/>
</dbReference>
<proteinExistence type="inferred from homology"/>
<evidence type="ECO:0000256" key="3">
    <source>
        <dbReference type="ARBA" id="ARBA00022618"/>
    </source>
</evidence>
<evidence type="ECO:0000256" key="1">
    <source>
        <dbReference type="ARBA" id="ARBA00022490"/>
    </source>
</evidence>
<evidence type="ECO:0000256" key="7">
    <source>
        <dbReference type="ARBA" id="ARBA00022984"/>
    </source>
</evidence>
<dbReference type="SUPFAM" id="SSF63418">
    <property type="entry name" value="MurE/MurF N-terminal domain"/>
    <property type="match status" value="1"/>
</dbReference>
<feature type="binding site" evidence="10">
    <location>
        <begin position="114"/>
        <end position="120"/>
    </location>
    <ligand>
        <name>ATP</name>
        <dbReference type="ChEBI" id="CHEBI:30616"/>
    </ligand>
</feature>
<evidence type="ECO:0000313" key="15">
    <source>
        <dbReference type="Proteomes" id="UP001164187"/>
    </source>
</evidence>
<comment type="function">
    <text evidence="10 11">Involved in cell wall formation. Catalyzes the final step in the synthesis of UDP-N-acetylmuramoyl-pentapeptide, the precursor of murein.</text>
</comment>
<dbReference type="Pfam" id="PF08245">
    <property type="entry name" value="Mur_ligase_M"/>
    <property type="match status" value="1"/>
</dbReference>
<keyword evidence="7 10" id="KW-0573">Peptidoglycan synthesis</keyword>
<evidence type="ECO:0000259" key="13">
    <source>
        <dbReference type="Pfam" id="PF08245"/>
    </source>
</evidence>
<evidence type="ECO:0000259" key="12">
    <source>
        <dbReference type="Pfam" id="PF02875"/>
    </source>
</evidence>
<dbReference type="Proteomes" id="UP001164187">
    <property type="component" value="Chromosome"/>
</dbReference>
<dbReference type="PANTHER" id="PTHR43024">
    <property type="entry name" value="UDP-N-ACETYLMURAMOYL-TRIPEPTIDE--D-ALANYL-D-ALANINE LIGASE"/>
    <property type="match status" value="1"/>
</dbReference>
<evidence type="ECO:0000256" key="9">
    <source>
        <dbReference type="ARBA" id="ARBA00023316"/>
    </source>
</evidence>
<comment type="similarity">
    <text evidence="10">Belongs to the MurCDEF family. MurF subfamily.</text>
</comment>
<dbReference type="Gene3D" id="3.40.1390.10">
    <property type="entry name" value="MurE/MurF, N-terminal domain"/>
    <property type="match status" value="1"/>
</dbReference>
<keyword evidence="15" id="KW-1185">Reference proteome</keyword>
<keyword evidence="9 10" id="KW-0961">Cell wall biogenesis/degradation</keyword>
<dbReference type="GO" id="GO:0016874">
    <property type="term" value="F:ligase activity"/>
    <property type="evidence" value="ECO:0007669"/>
    <property type="project" value="UniProtKB-KW"/>
</dbReference>
<comment type="pathway">
    <text evidence="10 11">Cell wall biogenesis; peptidoglycan biosynthesis.</text>
</comment>
<evidence type="ECO:0000256" key="6">
    <source>
        <dbReference type="ARBA" id="ARBA00022960"/>
    </source>
</evidence>
<dbReference type="RefSeq" id="WP_269312273.1">
    <property type="nucleotide sequence ID" value="NZ_CP114052.1"/>
</dbReference>
<dbReference type="HAMAP" id="MF_02019">
    <property type="entry name" value="MurF"/>
    <property type="match status" value="1"/>
</dbReference>
<keyword evidence="8 10" id="KW-0131">Cell cycle</keyword>
<dbReference type="EMBL" id="CP114052">
    <property type="protein sequence ID" value="WAW15598.1"/>
    <property type="molecule type" value="Genomic_DNA"/>
</dbReference>
<evidence type="ECO:0000256" key="5">
    <source>
        <dbReference type="ARBA" id="ARBA00022840"/>
    </source>
</evidence>
<evidence type="ECO:0000256" key="8">
    <source>
        <dbReference type="ARBA" id="ARBA00023306"/>
    </source>
</evidence>
<evidence type="ECO:0000256" key="4">
    <source>
        <dbReference type="ARBA" id="ARBA00022741"/>
    </source>
</evidence>
<keyword evidence="5 10" id="KW-0067">ATP-binding</keyword>
<dbReference type="InterPro" id="IPR035911">
    <property type="entry name" value="MurE/MurF_N"/>
</dbReference>
<gene>
    <name evidence="10" type="primary">murF</name>
    <name evidence="14" type="ORF">O0R46_03900</name>
</gene>
<dbReference type="EC" id="6.3.2.10" evidence="10 11"/>
<comment type="catalytic activity">
    <reaction evidence="10 11">
        <text>D-alanyl-D-alanine + UDP-N-acetyl-alpha-D-muramoyl-L-alanyl-gamma-D-glutamyl-meso-2,6-diaminopimelate + ATP = UDP-N-acetyl-alpha-D-muramoyl-L-alanyl-gamma-D-glutamyl-meso-2,6-diaminopimeloyl-D-alanyl-D-alanine + ADP + phosphate + H(+)</text>
        <dbReference type="Rhea" id="RHEA:28374"/>
        <dbReference type="ChEBI" id="CHEBI:15378"/>
        <dbReference type="ChEBI" id="CHEBI:30616"/>
        <dbReference type="ChEBI" id="CHEBI:43474"/>
        <dbReference type="ChEBI" id="CHEBI:57822"/>
        <dbReference type="ChEBI" id="CHEBI:61386"/>
        <dbReference type="ChEBI" id="CHEBI:83905"/>
        <dbReference type="ChEBI" id="CHEBI:456216"/>
        <dbReference type="EC" id="6.3.2.10"/>
    </reaction>
</comment>
<dbReference type="InterPro" id="IPR036615">
    <property type="entry name" value="Mur_ligase_C_dom_sf"/>
</dbReference>
<dbReference type="SUPFAM" id="SSF53623">
    <property type="entry name" value="MurD-like peptide ligases, catalytic domain"/>
    <property type="match status" value="1"/>
</dbReference>
<dbReference type="InterPro" id="IPR005863">
    <property type="entry name" value="UDP-N-AcMur_synth"/>
</dbReference>
<dbReference type="PANTHER" id="PTHR43024:SF1">
    <property type="entry name" value="UDP-N-ACETYLMURAMOYL-TRIPEPTIDE--D-ALANYL-D-ALANINE LIGASE"/>
    <property type="match status" value="1"/>
</dbReference>
<reference evidence="14" key="1">
    <citation type="submission" date="2022-12" db="EMBL/GenBank/DDBJ databases">
        <title>Peptostreptococcus.</title>
        <authorList>
            <person name="Lee S.H."/>
        </authorList>
    </citation>
    <scope>NUCLEOTIDE SEQUENCE</scope>
    <source>
        <strain evidence="14">CBA3647</strain>
    </source>
</reference>
<dbReference type="Gene3D" id="3.90.190.20">
    <property type="entry name" value="Mur ligase, C-terminal domain"/>
    <property type="match status" value="1"/>
</dbReference>
<dbReference type="Gene3D" id="3.40.1190.10">
    <property type="entry name" value="Mur-like, catalytic domain"/>
    <property type="match status" value="1"/>
</dbReference>
<keyword evidence="4 10" id="KW-0547">Nucleotide-binding</keyword>
<evidence type="ECO:0000313" key="14">
    <source>
        <dbReference type="EMBL" id="WAW15598.1"/>
    </source>
</evidence>
<name>A0ABY7JQG3_9FIRM</name>
<keyword evidence="6 10" id="KW-0133">Cell shape</keyword>
<dbReference type="InterPro" id="IPR004101">
    <property type="entry name" value="Mur_ligase_C"/>
</dbReference>
<dbReference type="Pfam" id="PF02875">
    <property type="entry name" value="Mur_ligase_C"/>
    <property type="match status" value="1"/>
</dbReference>
<evidence type="ECO:0000256" key="11">
    <source>
        <dbReference type="RuleBase" id="RU004136"/>
    </source>
</evidence>
<comment type="subcellular location">
    <subcellularLocation>
        <location evidence="10 11">Cytoplasm</location>
    </subcellularLocation>
</comment>
<feature type="domain" description="Mur ligase C-terminal" evidence="12">
    <location>
        <begin position="327"/>
        <end position="450"/>
    </location>
</feature>